<keyword evidence="2 4" id="KW-0863">Zinc-finger</keyword>
<keyword evidence="3" id="KW-0862">Zinc</keyword>
<evidence type="ECO:0000256" key="2">
    <source>
        <dbReference type="ARBA" id="ARBA00022771"/>
    </source>
</evidence>
<dbReference type="PROSITE" id="PS50865">
    <property type="entry name" value="ZF_MYND_2"/>
    <property type="match status" value="1"/>
</dbReference>
<keyword evidence="1" id="KW-0479">Metal-binding</keyword>
<evidence type="ECO:0000256" key="1">
    <source>
        <dbReference type="ARBA" id="ARBA00022723"/>
    </source>
</evidence>
<protein>
    <recommendedName>
        <fullName evidence="5">MYND-type domain-containing protein</fullName>
    </recommendedName>
</protein>
<feature type="domain" description="MYND-type" evidence="5">
    <location>
        <begin position="141"/>
        <end position="194"/>
    </location>
</feature>
<dbReference type="InterPro" id="IPR002893">
    <property type="entry name" value="Znf_MYND"/>
</dbReference>
<proteinExistence type="predicted"/>
<evidence type="ECO:0000256" key="4">
    <source>
        <dbReference type="PROSITE-ProRule" id="PRU00134"/>
    </source>
</evidence>
<dbReference type="OrthoDB" id="3068545at2759"/>
<sequence length="245" mass="28385">MCKRLYERYPPEDAGQTDERLRHLLGIVDLAELVVNWVASTSTNVLHNMRRMLDSRAFHIIGYVVPFIAEQRHTKIDSIFNTISSYTLYPHKMRMFFNVVATLVTPQLLKTPDTSYRKGSFGTTVTHLIPYREVLESSKQRGLCDNIKHLDHFGTRDAAAAIFTERVCSACRTVAYCSVRCQREDWKSIHHLECAFMAKEYCARNPDRSLYHHRKFHANTSSYTFETTETVQRSSYPRLPNGKLS</sequence>
<evidence type="ECO:0000259" key="5">
    <source>
        <dbReference type="PROSITE" id="PS50865"/>
    </source>
</evidence>
<gene>
    <name evidence="6" type="ORF">FA13DRAFT_164551</name>
</gene>
<evidence type="ECO:0000256" key="3">
    <source>
        <dbReference type="ARBA" id="ARBA00022833"/>
    </source>
</evidence>
<dbReference type="SUPFAM" id="SSF144232">
    <property type="entry name" value="HIT/MYND zinc finger-like"/>
    <property type="match status" value="1"/>
</dbReference>
<dbReference type="EMBL" id="QPFP01000120">
    <property type="protein sequence ID" value="TEB21124.1"/>
    <property type="molecule type" value="Genomic_DNA"/>
</dbReference>
<organism evidence="6 7">
    <name type="scientific">Coprinellus micaceus</name>
    <name type="common">Glistening ink-cap mushroom</name>
    <name type="synonym">Coprinus micaceus</name>
    <dbReference type="NCBI Taxonomy" id="71717"/>
    <lineage>
        <taxon>Eukaryota</taxon>
        <taxon>Fungi</taxon>
        <taxon>Dikarya</taxon>
        <taxon>Basidiomycota</taxon>
        <taxon>Agaricomycotina</taxon>
        <taxon>Agaricomycetes</taxon>
        <taxon>Agaricomycetidae</taxon>
        <taxon>Agaricales</taxon>
        <taxon>Agaricineae</taxon>
        <taxon>Psathyrellaceae</taxon>
        <taxon>Coprinellus</taxon>
    </lineage>
</organism>
<dbReference type="Gene3D" id="6.10.140.2220">
    <property type="match status" value="1"/>
</dbReference>
<accession>A0A4Y7SHQ4</accession>
<dbReference type="Pfam" id="PF01753">
    <property type="entry name" value="zf-MYND"/>
    <property type="match status" value="1"/>
</dbReference>
<evidence type="ECO:0000313" key="6">
    <source>
        <dbReference type="EMBL" id="TEB21124.1"/>
    </source>
</evidence>
<reference evidence="6 7" key="1">
    <citation type="journal article" date="2019" name="Nat. Ecol. Evol.">
        <title>Megaphylogeny resolves global patterns of mushroom evolution.</title>
        <authorList>
            <person name="Varga T."/>
            <person name="Krizsan K."/>
            <person name="Foldi C."/>
            <person name="Dima B."/>
            <person name="Sanchez-Garcia M."/>
            <person name="Sanchez-Ramirez S."/>
            <person name="Szollosi G.J."/>
            <person name="Szarkandi J.G."/>
            <person name="Papp V."/>
            <person name="Albert L."/>
            <person name="Andreopoulos W."/>
            <person name="Angelini C."/>
            <person name="Antonin V."/>
            <person name="Barry K.W."/>
            <person name="Bougher N.L."/>
            <person name="Buchanan P."/>
            <person name="Buyck B."/>
            <person name="Bense V."/>
            <person name="Catcheside P."/>
            <person name="Chovatia M."/>
            <person name="Cooper J."/>
            <person name="Damon W."/>
            <person name="Desjardin D."/>
            <person name="Finy P."/>
            <person name="Geml J."/>
            <person name="Haridas S."/>
            <person name="Hughes K."/>
            <person name="Justo A."/>
            <person name="Karasinski D."/>
            <person name="Kautmanova I."/>
            <person name="Kiss B."/>
            <person name="Kocsube S."/>
            <person name="Kotiranta H."/>
            <person name="LaButti K.M."/>
            <person name="Lechner B.E."/>
            <person name="Liimatainen K."/>
            <person name="Lipzen A."/>
            <person name="Lukacs Z."/>
            <person name="Mihaltcheva S."/>
            <person name="Morgado L.N."/>
            <person name="Niskanen T."/>
            <person name="Noordeloos M.E."/>
            <person name="Ohm R.A."/>
            <person name="Ortiz-Santana B."/>
            <person name="Ovrebo C."/>
            <person name="Racz N."/>
            <person name="Riley R."/>
            <person name="Savchenko A."/>
            <person name="Shiryaev A."/>
            <person name="Soop K."/>
            <person name="Spirin V."/>
            <person name="Szebenyi C."/>
            <person name="Tomsovsky M."/>
            <person name="Tulloss R.E."/>
            <person name="Uehling J."/>
            <person name="Grigoriev I.V."/>
            <person name="Vagvolgyi C."/>
            <person name="Papp T."/>
            <person name="Martin F.M."/>
            <person name="Miettinen O."/>
            <person name="Hibbett D.S."/>
            <person name="Nagy L.G."/>
        </authorList>
    </citation>
    <scope>NUCLEOTIDE SEQUENCE [LARGE SCALE GENOMIC DNA]</scope>
    <source>
        <strain evidence="6 7">FP101781</strain>
    </source>
</reference>
<name>A0A4Y7SHQ4_COPMI</name>
<evidence type="ECO:0000313" key="7">
    <source>
        <dbReference type="Proteomes" id="UP000298030"/>
    </source>
</evidence>
<dbReference type="Proteomes" id="UP000298030">
    <property type="component" value="Unassembled WGS sequence"/>
</dbReference>
<keyword evidence="7" id="KW-1185">Reference proteome</keyword>
<dbReference type="AlphaFoldDB" id="A0A4Y7SHQ4"/>
<dbReference type="GO" id="GO:0008270">
    <property type="term" value="F:zinc ion binding"/>
    <property type="evidence" value="ECO:0007669"/>
    <property type="project" value="UniProtKB-KW"/>
</dbReference>
<comment type="caution">
    <text evidence="6">The sequence shown here is derived from an EMBL/GenBank/DDBJ whole genome shotgun (WGS) entry which is preliminary data.</text>
</comment>